<dbReference type="Pfam" id="PF07745">
    <property type="entry name" value="Glyco_hydro_53"/>
    <property type="match status" value="1"/>
</dbReference>
<dbReference type="Proteomes" id="UP000230052">
    <property type="component" value="Unassembled WGS sequence"/>
</dbReference>
<dbReference type="GO" id="GO:0031218">
    <property type="term" value="F:arabinogalactan endo-1,4-beta-galactosidase activity"/>
    <property type="evidence" value="ECO:0007669"/>
    <property type="project" value="UniProtKB-EC"/>
</dbReference>
<keyword evidence="3 4" id="KW-0326">Glycosidase</keyword>
<comment type="caution">
    <text evidence="5">The sequence shown here is derived from an EMBL/GenBank/DDBJ whole genome shotgun (WGS) entry which is preliminary data.</text>
</comment>
<dbReference type="InterPro" id="IPR017853">
    <property type="entry name" value="GH"/>
</dbReference>
<evidence type="ECO:0000313" key="5">
    <source>
        <dbReference type="EMBL" id="PIU41978.1"/>
    </source>
</evidence>
<proteinExistence type="inferred from homology"/>
<dbReference type="SUPFAM" id="SSF51445">
    <property type="entry name" value="(Trans)glycosidases"/>
    <property type="match status" value="1"/>
</dbReference>
<dbReference type="EC" id="3.2.1.89" evidence="4"/>
<organism evidence="5 6">
    <name type="scientific">Candidatus Aquitaenariimonas noxiae</name>
    <dbReference type="NCBI Taxonomy" id="1974741"/>
    <lineage>
        <taxon>Bacteria</taxon>
        <taxon>Pseudomonadati</taxon>
        <taxon>Candidatus Omnitrophota</taxon>
        <taxon>Candidatus Aquitaenariimonas</taxon>
    </lineage>
</organism>
<keyword evidence="2 4" id="KW-0378">Hydrolase</keyword>
<sequence>MTQKLKIIACILLILAGCFIFNKTAEGVSNYSQARGVWLKPGYDESAGIKLLYNDIMIKKEIAGKKCVATDSGKGNNFIVFDVDDSFIFNKSFNEVILTIEYFDIGTDTFAIQYDSGYLWPNDGAFKRAGRIIKKQDTRTWKTYTTRVRSVKFANRQGCGPAQQALLNSGGGDFRINNRSDGDEYVSYVSVSVPFMTIAENNSCNIFSQKENIPIVLNIYNREDNDILYKLMYKITDLDGETVSTGEYQINVSKNTIQPYEIKTKIAKNGVFFAYIGLYKKGKLIEDNRTSFAICPEYNHETSFESRFGITAFFLEEDSRRLIKTLKRLGISWVRHDFRPSYAQTQSGKFNWEKCDLFVSECYRNGINICGTFLEDNTSGVTTGSGEAIKGFRGFISHVAYRYKDKIKYWEIWNEPDLWGFWPSGPNAANYTKLLKASYEAIKAINEPSKVIIGGLGGGKNNRFWFLDHIYKEGGGNYFDIAAIHPYTESDYPEKNNTLERKINDAVERMNKNGGSGKKIFITEIGWSTYEENKNSFLSLKNQANFLVRGYVIALSNAAVDKVFLHCFKNQGSDPEAFEQNFGIINNDFTPRPAAIAYANMIDRIEGLRYSGRLDLRDPLRGYIFENENKRVFILWSLEGKRSLGLPVKSKTVEIVDLMGNSKKAEPKKLRVRLDLTESPIFLEEH</sequence>
<dbReference type="InterPro" id="IPR051923">
    <property type="entry name" value="Glycosyl_Hydrolase_39"/>
</dbReference>
<evidence type="ECO:0000313" key="6">
    <source>
        <dbReference type="Proteomes" id="UP000230052"/>
    </source>
</evidence>
<dbReference type="GO" id="GO:0015926">
    <property type="term" value="F:glucosidase activity"/>
    <property type="evidence" value="ECO:0007669"/>
    <property type="project" value="InterPro"/>
</dbReference>
<protein>
    <recommendedName>
        <fullName evidence="4">Arabinogalactan endo-beta-1,4-galactanase</fullName>
        <ecNumber evidence="4">3.2.1.89</ecNumber>
    </recommendedName>
</protein>
<dbReference type="AlphaFoldDB" id="A0A2J0KU21"/>
<dbReference type="EMBL" id="PEWV01000025">
    <property type="protein sequence ID" value="PIU41978.1"/>
    <property type="molecule type" value="Genomic_DNA"/>
</dbReference>
<dbReference type="Gene3D" id="3.20.20.80">
    <property type="entry name" value="Glycosidases"/>
    <property type="match status" value="1"/>
</dbReference>
<comment type="catalytic activity">
    <reaction evidence="4">
        <text>The enzyme specifically hydrolyzes (1-&gt;4)-beta-D-galactosidic linkages in type I arabinogalactans.</text>
        <dbReference type="EC" id="3.2.1.89"/>
    </reaction>
</comment>
<dbReference type="PANTHER" id="PTHR12631">
    <property type="entry name" value="ALPHA-L-IDURONIDASE"/>
    <property type="match status" value="1"/>
</dbReference>
<name>A0A2J0KU21_9BACT</name>
<gene>
    <name evidence="5" type="ORF">COS99_02590</name>
</gene>
<evidence type="ECO:0000256" key="1">
    <source>
        <dbReference type="ARBA" id="ARBA00010687"/>
    </source>
</evidence>
<evidence type="ECO:0000256" key="4">
    <source>
        <dbReference type="RuleBase" id="RU361192"/>
    </source>
</evidence>
<evidence type="ECO:0000256" key="2">
    <source>
        <dbReference type="ARBA" id="ARBA00022801"/>
    </source>
</evidence>
<comment type="similarity">
    <text evidence="1 4">Belongs to the glycosyl hydrolase 53 family.</text>
</comment>
<dbReference type="PROSITE" id="PS51257">
    <property type="entry name" value="PROKAR_LIPOPROTEIN"/>
    <property type="match status" value="1"/>
</dbReference>
<dbReference type="PANTHER" id="PTHR12631:SF10">
    <property type="entry name" value="BETA-XYLOSIDASE-LIKE PROTEIN-RELATED"/>
    <property type="match status" value="1"/>
</dbReference>
<reference evidence="5 6" key="1">
    <citation type="submission" date="2017-09" db="EMBL/GenBank/DDBJ databases">
        <title>Depth-based differentiation of microbial function through sediment-hosted aquifers and enrichment of novel symbionts in the deep terrestrial subsurface.</title>
        <authorList>
            <person name="Probst A.J."/>
            <person name="Ladd B."/>
            <person name="Jarett J.K."/>
            <person name="Geller-Mcgrath D.E."/>
            <person name="Sieber C.M."/>
            <person name="Emerson J.B."/>
            <person name="Anantharaman K."/>
            <person name="Thomas B.C."/>
            <person name="Malmstrom R."/>
            <person name="Stieglmeier M."/>
            <person name="Klingl A."/>
            <person name="Woyke T."/>
            <person name="Ryan C.M."/>
            <person name="Banfield J.F."/>
        </authorList>
    </citation>
    <scope>NUCLEOTIDE SEQUENCE [LARGE SCALE GENOMIC DNA]</scope>
    <source>
        <strain evidence="5">CG07_land_8_20_14_0_80_42_15</strain>
    </source>
</reference>
<evidence type="ECO:0000256" key="3">
    <source>
        <dbReference type="ARBA" id="ARBA00023295"/>
    </source>
</evidence>
<accession>A0A2J0KU21</accession>
<dbReference type="InterPro" id="IPR011683">
    <property type="entry name" value="Glyco_hydro_53"/>
</dbReference>